<protein>
    <submittedName>
        <fullName evidence="1">Uncharacterized protein</fullName>
    </submittedName>
</protein>
<proteinExistence type="predicted"/>
<dbReference type="InParanoid" id="K5UXL9"/>
<organism evidence="1 2">
    <name type="scientific">Phanerochaete carnosa (strain HHB-10118-sp)</name>
    <name type="common">White-rot fungus</name>
    <name type="synonym">Peniophora carnosa</name>
    <dbReference type="NCBI Taxonomy" id="650164"/>
    <lineage>
        <taxon>Eukaryota</taxon>
        <taxon>Fungi</taxon>
        <taxon>Dikarya</taxon>
        <taxon>Basidiomycota</taxon>
        <taxon>Agaricomycotina</taxon>
        <taxon>Agaricomycetes</taxon>
        <taxon>Polyporales</taxon>
        <taxon>Phanerochaetaceae</taxon>
        <taxon>Phanerochaete</taxon>
    </lineage>
</organism>
<dbReference type="EMBL" id="JH930473">
    <property type="protein sequence ID" value="EKM54816.1"/>
    <property type="molecule type" value="Genomic_DNA"/>
</dbReference>
<dbReference type="GeneID" id="18917251"/>
<keyword evidence="2" id="KW-1185">Reference proteome</keyword>
<sequence>MIDRQLPWVLAHFEHVRTFELIQCVCHMPYKSLHHPSCVQIESLKFKRSLAGNLRMLAPLVDPNALRSVQIDGRLDGYAEMAEALDDFLRIAGSKIEYLSVLMGWSGGRPSATSLSSLSTCTELRCLKLWLAEAWQFDFLCHNILPFIASSIRKISICFWLDWFEQFFASGPAWRNLERGLDRCLPTLDELVFDEICEAELVDRWHNQISAELSPQFRRLIRVIPQHS</sequence>
<gene>
    <name evidence="1" type="ORF">PHACADRAFT_258935</name>
</gene>
<reference evidence="1 2" key="1">
    <citation type="journal article" date="2012" name="BMC Genomics">
        <title>Comparative genomics of the white-rot fungi, Phanerochaete carnosa and P. chrysosporium, to elucidate the genetic basis of the distinct wood types they colonize.</title>
        <authorList>
            <person name="Suzuki H."/>
            <person name="MacDonald J."/>
            <person name="Syed K."/>
            <person name="Salamov A."/>
            <person name="Hori C."/>
            <person name="Aerts A."/>
            <person name="Henrissat B."/>
            <person name="Wiebenga A."/>
            <person name="vanKuyk P.A."/>
            <person name="Barry K."/>
            <person name="Lindquist E."/>
            <person name="LaButti K."/>
            <person name="Lapidus A."/>
            <person name="Lucas S."/>
            <person name="Coutinho P."/>
            <person name="Gong Y."/>
            <person name="Samejima M."/>
            <person name="Mahadevan R."/>
            <person name="Abou-Zaid M."/>
            <person name="de Vries R.P."/>
            <person name="Igarashi K."/>
            <person name="Yadav J.S."/>
            <person name="Grigoriev I.V."/>
            <person name="Master E.R."/>
        </authorList>
    </citation>
    <scope>NUCLEOTIDE SEQUENCE [LARGE SCALE GENOMIC DNA]</scope>
    <source>
        <strain evidence="1 2">HHB-10118-sp</strain>
    </source>
</reference>
<dbReference type="RefSeq" id="XP_007397493.1">
    <property type="nucleotide sequence ID" value="XM_007397431.1"/>
</dbReference>
<name>K5UXL9_PHACS</name>
<dbReference type="Proteomes" id="UP000008370">
    <property type="component" value="Unassembled WGS sequence"/>
</dbReference>
<dbReference type="AlphaFoldDB" id="K5UXL9"/>
<evidence type="ECO:0000313" key="2">
    <source>
        <dbReference type="Proteomes" id="UP000008370"/>
    </source>
</evidence>
<dbReference type="KEGG" id="pco:PHACADRAFT_258935"/>
<accession>K5UXL9</accession>
<evidence type="ECO:0000313" key="1">
    <source>
        <dbReference type="EMBL" id="EKM54816.1"/>
    </source>
</evidence>
<dbReference type="HOGENOM" id="CLU_1215157_0_0_1"/>